<dbReference type="SUPFAM" id="SSF46689">
    <property type="entry name" value="Homeodomain-like"/>
    <property type="match status" value="1"/>
</dbReference>
<name>A0ABP8KMD5_9MICO</name>
<dbReference type="EMBL" id="BAABGM010000020">
    <property type="protein sequence ID" value="GAA4410792.1"/>
    <property type="molecule type" value="Genomic_DNA"/>
</dbReference>
<dbReference type="InterPro" id="IPR001647">
    <property type="entry name" value="HTH_TetR"/>
</dbReference>
<evidence type="ECO:0000256" key="4">
    <source>
        <dbReference type="PROSITE-ProRule" id="PRU00335"/>
    </source>
</evidence>
<evidence type="ECO:0000313" key="7">
    <source>
        <dbReference type="Proteomes" id="UP001500945"/>
    </source>
</evidence>
<dbReference type="InterPro" id="IPR050109">
    <property type="entry name" value="HTH-type_TetR-like_transc_reg"/>
</dbReference>
<dbReference type="InterPro" id="IPR009057">
    <property type="entry name" value="Homeodomain-like_sf"/>
</dbReference>
<gene>
    <name evidence="6" type="ORF">GCM10023168_30860</name>
</gene>
<accession>A0ABP8KMD5</accession>
<dbReference type="Proteomes" id="UP001500945">
    <property type="component" value="Unassembled WGS sequence"/>
</dbReference>
<dbReference type="Gene3D" id="1.10.357.10">
    <property type="entry name" value="Tetracycline Repressor, domain 2"/>
    <property type="match status" value="1"/>
</dbReference>
<evidence type="ECO:0000256" key="3">
    <source>
        <dbReference type="ARBA" id="ARBA00023163"/>
    </source>
</evidence>
<keyword evidence="7" id="KW-1185">Reference proteome</keyword>
<keyword evidence="2 4" id="KW-0238">DNA-binding</keyword>
<feature type="domain" description="HTH tetR-type" evidence="5">
    <location>
        <begin position="9"/>
        <end position="69"/>
    </location>
</feature>
<evidence type="ECO:0000256" key="2">
    <source>
        <dbReference type="ARBA" id="ARBA00023125"/>
    </source>
</evidence>
<comment type="caution">
    <text evidence="6">The sequence shown here is derived from an EMBL/GenBank/DDBJ whole genome shotgun (WGS) entry which is preliminary data.</text>
</comment>
<organism evidence="6 7">
    <name type="scientific">Fodinibacter luteus</name>
    <dbReference type="NCBI Taxonomy" id="552064"/>
    <lineage>
        <taxon>Bacteria</taxon>
        <taxon>Bacillati</taxon>
        <taxon>Actinomycetota</taxon>
        <taxon>Actinomycetes</taxon>
        <taxon>Micrococcales</taxon>
        <taxon>Intrasporangiaceae</taxon>
        <taxon>Fodinibacter (ex Wang et al. 2009)</taxon>
    </lineage>
</organism>
<evidence type="ECO:0000259" key="5">
    <source>
        <dbReference type="PROSITE" id="PS50977"/>
    </source>
</evidence>
<sequence length="189" mass="20726">MEGRAASAERTRERVIDAMLGRFAAQPYDRIRLEDVAGDAGVTVQTVIRRFGGKPGLLTATVEREQARVVAAREPATPGRPAGTIADLVAHYERYGALILKVYAEADRVEGLPELAAAGRRYHLDWCRRAFEDDLAGPPGSPDRARRLAQVTVACDATTWRILRQDLGLDPEQTRLTIAALVEPALRRG</sequence>
<protein>
    <recommendedName>
        <fullName evidence="5">HTH tetR-type domain-containing protein</fullName>
    </recommendedName>
</protein>
<dbReference type="PANTHER" id="PTHR30055:SF234">
    <property type="entry name" value="HTH-TYPE TRANSCRIPTIONAL REGULATOR BETI"/>
    <property type="match status" value="1"/>
</dbReference>
<dbReference type="PANTHER" id="PTHR30055">
    <property type="entry name" value="HTH-TYPE TRANSCRIPTIONAL REGULATOR RUTR"/>
    <property type="match status" value="1"/>
</dbReference>
<keyword evidence="1" id="KW-0805">Transcription regulation</keyword>
<reference evidence="7" key="1">
    <citation type="journal article" date="2019" name="Int. J. Syst. Evol. Microbiol.">
        <title>The Global Catalogue of Microorganisms (GCM) 10K type strain sequencing project: providing services to taxonomists for standard genome sequencing and annotation.</title>
        <authorList>
            <consortium name="The Broad Institute Genomics Platform"/>
            <consortium name="The Broad Institute Genome Sequencing Center for Infectious Disease"/>
            <person name="Wu L."/>
            <person name="Ma J."/>
        </authorList>
    </citation>
    <scope>NUCLEOTIDE SEQUENCE [LARGE SCALE GENOMIC DNA]</scope>
    <source>
        <strain evidence="7">JCM 17809</strain>
    </source>
</reference>
<feature type="DNA-binding region" description="H-T-H motif" evidence="4">
    <location>
        <begin position="32"/>
        <end position="51"/>
    </location>
</feature>
<evidence type="ECO:0000256" key="1">
    <source>
        <dbReference type="ARBA" id="ARBA00023015"/>
    </source>
</evidence>
<proteinExistence type="predicted"/>
<keyword evidence="3" id="KW-0804">Transcription</keyword>
<evidence type="ECO:0000313" key="6">
    <source>
        <dbReference type="EMBL" id="GAA4410792.1"/>
    </source>
</evidence>
<dbReference type="PROSITE" id="PS50977">
    <property type="entry name" value="HTH_TETR_2"/>
    <property type="match status" value="1"/>
</dbReference>